<dbReference type="GO" id="GO:0003887">
    <property type="term" value="F:DNA-directed DNA polymerase activity"/>
    <property type="evidence" value="ECO:0007669"/>
    <property type="project" value="UniProtKB-KW"/>
</dbReference>
<dbReference type="NCBIfam" id="TIGR00594">
    <property type="entry name" value="polc"/>
    <property type="match status" value="1"/>
</dbReference>
<dbReference type="InterPro" id="IPR012337">
    <property type="entry name" value="RNaseH-like_sf"/>
</dbReference>
<name>A0A239L7L7_EKHLU</name>
<dbReference type="EC" id="2.7.7.7" evidence="2"/>
<dbReference type="Gene3D" id="3.20.20.140">
    <property type="entry name" value="Metal-dependent hydrolases"/>
    <property type="match status" value="1"/>
</dbReference>
<dbReference type="PANTHER" id="PTHR32294:SF0">
    <property type="entry name" value="DNA POLYMERASE III SUBUNIT ALPHA"/>
    <property type="match status" value="1"/>
</dbReference>
<dbReference type="Pfam" id="PF07733">
    <property type="entry name" value="DNA_pol3_alpha"/>
    <property type="match status" value="1"/>
</dbReference>
<dbReference type="InterPro" id="IPR003141">
    <property type="entry name" value="Pol/His_phosphatase_N"/>
</dbReference>
<dbReference type="Pfam" id="PF17657">
    <property type="entry name" value="DNA_pol3_finger"/>
    <property type="match status" value="1"/>
</dbReference>
<feature type="domain" description="Exonuclease" evidence="9">
    <location>
        <begin position="1"/>
        <end position="191"/>
    </location>
</feature>
<evidence type="ECO:0000259" key="10">
    <source>
        <dbReference type="SMART" id="SM00481"/>
    </source>
</evidence>
<gene>
    <name evidence="11" type="ORF">SAMN05421640_2979</name>
</gene>
<dbReference type="CDD" id="cd06127">
    <property type="entry name" value="DEDDh"/>
    <property type="match status" value="1"/>
</dbReference>
<dbReference type="PANTHER" id="PTHR32294">
    <property type="entry name" value="DNA POLYMERASE III SUBUNIT ALPHA"/>
    <property type="match status" value="1"/>
</dbReference>
<comment type="subcellular location">
    <subcellularLocation>
        <location evidence="1">Cytoplasm</location>
    </subcellularLocation>
</comment>
<dbReference type="SMART" id="SM00479">
    <property type="entry name" value="EXOIII"/>
    <property type="match status" value="1"/>
</dbReference>
<keyword evidence="12" id="KW-1185">Reference proteome</keyword>
<dbReference type="InterPro" id="IPR004365">
    <property type="entry name" value="NA-bd_OB_tRNA"/>
</dbReference>
<comment type="catalytic activity">
    <reaction evidence="8">
        <text>DNA(n) + a 2'-deoxyribonucleoside 5'-triphosphate = DNA(n+1) + diphosphate</text>
        <dbReference type="Rhea" id="RHEA:22508"/>
        <dbReference type="Rhea" id="RHEA-COMP:17339"/>
        <dbReference type="Rhea" id="RHEA-COMP:17340"/>
        <dbReference type="ChEBI" id="CHEBI:33019"/>
        <dbReference type="ChEBI" id="CHEBI:61560"/>
        <dbReference type="ChEBI" id="CHEBI:173112"/>
        <dbReference type="EC" id="2.7.7.7"/>
    </reaction>
</comment>
<evidence type="ECO:0000256" key="4">
    <source>
        <dbReference type="ARBA" id="ARBA00022679"/>
    </source>
</evidence>
<dbReference type="SUPFAM" id="SSF53098">
    <property type="entry name" value="Ribonuclease H-like"/>
    <property type="match status" value="1"/>
</dbReference>
<dbReference type="Gene3D" id="3.30.420.10">
    <property type="entry name" value="Ribonuclease H-like superfamily/Ribonuclease H"/>
    <property type="match status" value="1"/>
</dbReference>
<dbReference type="Pfam" id="PF00929">
    <property type="entry name" value="RNase_T"/>
    <property type="match status" value="1"/>
</dbReference>
<keyword evidence="4" id="KW-0808">Transferase</keyword>
<dbReference type="InterPro" id="IPR004805">
    <property type="entry name" value="DnaE2/DnaE/PolC"/>
</dbReference>
<evidence type="ECO:0000256" key="2">
    <source>
        <dbReference type="ARBA" id="ARBA00012417"/>
    </source>
</evidence>
<dbReference type="GO" id="GO:0005737">
    <property type="term" value="C:cytoplasm"/>
    <property type="evidence" value="ECO:0007669"/>
    <property type="project" value="UniProtKB-SubCell"/>
</dbReference>
<evidence type="ECO:0000259" key="9">
    <source>
        <dbReference type="SMART" id="SM00479"/>
    </source>
</evidence>
<evidence type="ECO:0000256" key="8">
    <source>
        <dbReference type="ARBA" id="ARBA00049244"/>
    </source>
</evidence>
<dbReference type="RefSeq" id="WP_089357674.1">
    <property type="nucleotide sequence ID" value="NZ_FZPD01000005.1"/>
</dbReference>
<evidence type="ECO:0000313" key="12">
    <source>
        <dbReference type="Proteomes" id="UP000198393"/>
    </source>
</evidence>
<dbReference type="InterPro" id="IPR029460">
    <property type="entry name" value="DNAPol_HHH"/>
</dbReference>
<evidence type="ECO:0000256" key="1">
    <source>
        <dbReference type="ARBA" id="ARBA00004496"/>
    </source>
</evidence>
<dbReference type="GO" id="GO:0003676">
    <property type="term" value="F:nucleic acid binding"/>
    <property type="evidence" value="ECO:0007669"/>
    <property type="project" value="InterPro"/>
</dbReference>
<dbReference type="GO" id="GO:0008408">
    <property type="term" value="F:3'-5' exonuclease activity"/>
    <property type="evidence" value="ECO:0007669"/>
    <property type="project" value="InterPro"/>
</dbReference>
<dbReference type="OrthoDB" id="9803237at2"/>
<proteinExistence type="predicted"/>
<dbReference type="SUPFAM" id="SSF160975">
    <property type="entry name" value="AF1531-like"/>
    <property type="match status" value="1"/>
</dbReference>
<dbReference type="InterPro" id="IPR036397">
    <property type="entry name" value="RNaseH_sf"/>
</dbReference>
<evidence type="ECO:0000256" key="7">
    <source>
        <dbReference type="ARBA" id="ARBA00022932"/>
    </source>
</evidence>
<dbReference type="SMART" id="SM00481">
    <property type="entry name" value="POLIIIAc"/>
    <property type="match status" value="1"/>
</dbReference>
<dbReference type="CDD" id="cd04485">
    <property type="entry name" value="DnaE_OBF"/>
    <property type="match status" value="1"/>
</dbReference>
<dbReference type="GO" id="GO:0006260">
    <property type="term" value="P:DNA replication"/>
    <property type="evidence" value="ECO:0007669"/>
    <property type="project" value="UniProtKB-KW"/>
</dbReference>
<keyword evidence="6" id="KW-0235">DNA replication</keyword>
<feature type="domain" description="Polymerase/histidinol phosphatase N-terminal" evidence="10">
    <location>
        <begin position="240"/>
        <end position="307"/>
    </location>
</feature>
<dbReference type="Pfam" id="PF01336">
    <property type="entry name" value="tRNA_anti-codon"/>
    <property type="match status" value="1"/>
</dbReference>
<dbReference type="NCBIfam" id="NF004226">
    <property type="entry name" value="PRK05673.1"/>
    <property type="match status" value="1"/>
</dbReference>
<sequence length="1410" mass="159372">MYLIFDTETTGLPHNKTAPVEQLDNWPRLVQIAWQLHDHGGKLISTGNHIIKPEGFTIPFNAEKIHGISTKRALEVGEDLSEVLDKFSEDVKKAEVLVGHNIEFDNKIIGAEYLRTEKENLLADAKNIDTSEDTKEFCQLQGGPGGRLKSPRLIELYEKLFGEPFADAHDAAYDVDATAKAFFECLKRSIIPTIDDTNPDDIIYESPDLDDANFASKREKSSGKIGTEEVKAEDIKGAFCHLHGHSQFSVLQATPDVGAIIAKAKAYDMPAVAMTDLGNMFGAFKFVKAAKGAGIKPIIGCEFFVAEDRLKLQFTKDNPDKRFKQLLLAKSKKGYENLIKLSSIAYKEGNYGLYPRIDKALIEKYKEDVIALSGSLGGEIPHLVLNVGETQAEEAVLYWKNLFGDDFYLEINRHGLEEENRLNEILVGFADKHDIKLIAANEYFYLDKEDAKAHDVLICIKENEKQSTPIGRGRGFRPGLPNENYYFKTQQEMKESFGDIPEAIENISELVNKVETYSLEREVLLPAFDIPEEFINAEDEADGGKRGENAYLRHLTYQGAEKRYDEITDEIRERIDFELETIANTGYPGYFLIVQDFTAKAREMNVAVGPGRGSAAGSVVAYCIGITNVDPIAYDLLFERFLNPDRVSLPDIDIDFDNEGREKVIKYVIDKYGFDQVAQIITYGTMAPKSAIRDAGRVMELSLPETDAIAKLVPERPGTKFTKVFEEVKELEDLRKGKDLPSQVLNQAVVLEGSLRNTGIHACGVIITPADMSNYVPLAKSKDSDLLVTQFDNSVVESAGMLKMDFLGLKTLSIIKTAVENVEKRHGIKIDIDKIPLDDQKTYELYQRGETNGTFQFESPGMQKHLRALKPDKFEDLIAMNALYRPGPMEYIPNFIARKHGKEAISYDIPEMEEYLAETYGITVYQEQVMLLSQSLAGFTKGEADVLRKAMGKKKRDVLDEMKPKFIEQAKEKGHPEDKLEKVWTDWEAFAAYAFNKSHSTCYSVVAYHTGYLKANYPAEYMASVLTHNQNSIDKVSFFMEECKNRSINVLGPHVNESDKDFAVNAEGEIRFGMGAIKGTGESAVMAIIEERDAKGPFKDIFDFAKRVNLRTVNKKSFESLAKAGGFDCFEEFHRRQYVEPDEEGNSLIEKSIRYANRMQEEEASNQSSLFGGASGTDIAKPKVGRIEPYGDIEKLNIEKEMVGLYISGHPLNQFKFEMDHLTNAGIHQLAEPEKLQGREIRIGGVVSEVQHRTSKKGNPFGQFTLEDFNDNYTFYLFGQDYLKFKPMLEKGWFLYLSGNIQNRWNSEELEFKIQNIEHLSEIREKMTKGLELKMRLEDVNSIIVDEVERIAEQHPGKSLLKMSLVGVYENRGINLEMLSRKFTIDPTDELIKELEGIEELRYRVLLQKN</sequence>
<keyword evidence="5" id="KW-0548">Nucleotidyltransferase</keyword>
<protein>
    <recommendedName>
        <fullName evidence="3">DNA polymerase III subunit alpha</fullName>
        <ecNumber evidence="2">2.7.7.7</ecNumber>
    </recommendedName>
</protein>
<dbReference type="Gene3D" id="1.10.150.870">
    <property type="match status" value="1"/>
</dbReference>
<evidence type="ECO:0000256" key="6">
    <source>
        <dbReference type="ARBA" id="ARBA00022705"/>
    </source>
</evidence>
<organism evidence="11 12">
    <name type="scientific">Ekhidna lutea</name>
    <dbReference type="NCBI Taxonomy" id="447679"/>
    <lineage>
        <taxon>Bacteria</taxon>
        <taxon>Pseudomonadati</taxon>
        <taxon>Bacteroidota</taxon>
        <taxon>Cytophagia</taxon>
        <taxon>Cytophagales</taxon>
        <taxon>Reichenbachiellaceae</taxon>
        <taxon>Ekhidna</taxon>
    </lineage>
</organism>
<evidence type="ECO:0000313" key="11">
    <source>
        <dbReference type="EMBL" id="SNT25524.1"/>
    </source>
</evidence>
<dbReference type="InterPro" id="IPR013520">
    <property type="entry name" value="Ribonucl_H"/>
</dbReference>
<dbReference type="InterPro" id="IPR004013">
    <property type="entry name" value="PHP_dom"/>
</dbReference>
<reference evidence="11 12" key="1">
    <citation type="submission" date="2017-06" db="EMBL/GenBank/DDBJ databases">
        <authorList>
            <person name="Kim H.J."/>
            <person name="Triplett B.A."/>
        </authorList>
    </citation>
    <scope>NUCLEOTIDE SEQUENCE [LARGE SCALE GENOMIC DNA]</scope>
    <source>
        <strain evidence="11 12">DSM 19307</strain>
    </source>
</reference>
<dbReference type="InterPro" id="IPR041931">
    <property type="entry name" value="DNA_pol3_alpha_thumb_dom"/>
</dbReference>
<accession>A0A239L7L7</accession>
<evidence type="ECO:0000256" key="3">
    <source>
        <dbReference type="ARBA" id="ARBA00019114"/>
    </source>
</evidence>
<dbReference type="EMBL" id="FZPD01000005">
    <property type="protein sequence ID" value="SNT25524.1"/>
    <property type="molecule type" value="Genomic_DNA"/>
</dbReference>
<dbReference type="Pfam" id="PF14579">
    <property type="entry name" value="HHH_6"/>
    <property type="match status" value="1"/>
</dbReference>
<dbReference type="Gene3D" id="1.10.10.1600">
    <property type="entry name" value="Bacterial DNA polymerase III alpha subunit, thumb domain"/>
    <property type="match status" value="1"/>
</dbReference>
<dbReference type="InterPro" id="IPR011708">
    <property type="entry name" value="DNA_pol3_alpha_NTPase_dom"/>
</dbReference>
<evidence type="ECO:0000256" key="5">
    <source>
        <dbReference type="ARBA" id="ARBA00022695"/>
    </source>
</evidence>
<dbReference type="Pfam" id="PF02811">
    <property type="entry name" value="PHP"/>
    <property type="match status" value="1"/>
</dbReference>
<dbReference type="Proteomes" id="UP000198393">
    <property type="component" value="Unassembled WGS sequence"/>
</dbReference>
<keyword evidence="7" id="KW-0239">DNA-directed DNA polymerase</keyword>
<dbReference type="InterPro" id="IPR040982">
    <property type="entry name" value="DNA_pol3_finger"/>
</dbReference>